<protein>
    <submittedName>
        <fullName evidence="1">Uncharacterized protein</fullName>
    </submittedName>
</protein>
<gene>
    <name evidence="1" type="ORF">ABID43_001727</name>
</gene>
<comment type="caution">
    <text evidence="1">The sequence shown here is derived from an EMBL/GenBank/DDBJ whole genome shotgun (WGS) entry which is preliminary data.</text>
</comment>
<evidence type="ECO:0000313" key="2">
    <source>
        <dbReference type="Proteomes" id="UP001549145"/>
    </source>
</evidence>
<proteinExistence type="predicted"/>
<keyword evidence="2" id="KW-1185">Reference proteome</keyword>
<dbReference type="RefSeq" id="WP_238278335.1">
    <property type="nucleotide sequence ID" value="NZ_BPQL01000035.1"/>
</dbReference>
<organism evidence="1 2">
    <name type="scientific">Methylobacterium goesingense</name>
    <dbReference type="NCBI Taxonomy" id="243690"/>
    <lineage>
        <taxon>Bacteria</taxon>
        <taxon>Pseudomonadati</taxon>
        <taxon>Pseudomonadota</taxon>
        <taxon>Alphaproteobacteria</taxon>
        <taxon>Hyphomicrobiales</taxon>
        <taxon>Methylobacteriaceae</taxon>
        <taxon>Methylobacterium</taxon>
    </lineage>
</organism>
<dbReference type="Proteomes" id="UP001549145">
    <property type="component" value="Unassembled WGS sequence"/>
</dbReference>
<name>A0ABV2L2Z8_9HYPH</name>
<reference evidence="1 2" key="1">
    <citation type="submission" date="2024-06" db="EMBL/GenBank/DDBJ databases">
        <title>Genomic Encyclopedia of Type Strains, Phase IV (KMG-IV): sequencing the most valuable type-strain genomes for metagenomic binning, comparative biology and taxonomic classification.</title>
        <authorList>
            <person name="Goeker M."/>
        </authorList>
    </citation>
    <scope>NUCLEOTIDE SEQUENCE [LARGE SCALE GENOMIC DNA]</scope>
    <source>
        <strain evidence="1 2">DSM 21331</strain>
    </source>
</reference>
<sequence length="54" mass="5705">MTARRSLRVARSHPLVASLAGGLQATYAAQPEEAVTEHFASLLARLDRSSAGGR</sequence>
<evidence type="ECO:0000313" key="1">
    <source>
        <dbReference type="EMBL" id="MET3692196.1"/>
    </source>
</evidence>
<dbReference type="EMBL" id="JBEPMM010000003">
    <property type="protein sequence ID" value="MET3692196.1"/>
    <property type="molecule type" value="Genomic_DNA"/>
</dbReference>
<accession>A0ABV2L2Z8</accession>